<comment type="caution">
    <text evidence="1">The sequence shown here is derived from an EMBL/GenBank/DDBJ whole genome shotgun (WGS) entry which is preliminary data.</text>
</comment>
<sequence>MPPYTLDITFLGPIEGWPSPKKFDLQTFITSSVNRYAAWLHKEYDIEFCSAVIRGCIHGGDRNTSDSRDHITVNFKNSWLNERGCHRPAHIVVDTDNQQVLYDASTLFGVPQD</sequence>
<name>A0A093VDL9_TALMA</name>
<gene>
    <name evidence="1" type="ORF">GQ26_0070470</name>
</gene>
<dbReference type="AlphaFoldDB" id="A0A093VDL9"/>
<evidence type="ECO:0000313" key="1">
    <source>
        <dbReference type="EMBL" id="KFX50280.1"/>
    </source>
</evidence>
<organism evidence="1">
    <name type="scientific">Talaromyces marneffei PM1</name>
    <dbReference type="NCBI Taxonomy" id="1077442"/>
    <lineage>
        <taxon>Eukaryota</taxon>
        <taxon>Fungi</taxon>
        <taxon>Dikarya</taxon>
        <taxon>Ascomycota</taxon>
        <taxon>Pezizomycotina</taxon>
        <taxon>Eurotiomycetes</taxon>
        <taxon>Eurotiomycetidae</taxon>
        <taxon>Eurotiales</taxon>
        <taxon>Trichocomaceae</taxon>
        <taxon>Talaromyces</taxon>
        <taxon>Talaromyces sect. Talaromyces</taxon>
    </lineage>
</organism>
<protein>
    <submittedName>
        <fullName evidence="1">Uncharacterized protein</fullName>
    </submittedName>
</protein>
<proteinExistence type="predicted"/>
<accession>A0A093VDL9</accession>
<reference evidence="1" key="1">
    <citation type="journal article" date="2014" name="PLoS Genet.">
        <title>Signature Gene Expression Reveals Novel Clues to the Molecular Mechanisms of Dimorphic Transition in Penicillium marneffei.</title>
        <authorList>
            <person name="Yang E."/>
            <person name="Wang G."/>
            <person name="Cai J."/>
            <person name="Woo P.C."/>
            <person name="Lau S.K."/>
            <person name="Yuen K.-Y."/>
            <person name="Chow W.-N."/>
            <person name="Lin X."/>
        </authorList>
    </citation>
    <scope>NUCLEOTIDE SEQUENCE [LARGE SCALE GENOMIC DNA]</scope>
    <source>
        <strain evidence="1">PM1</strain>
    </source>
</reference>
<dbReference type="EMBL" id="JPOX01000007">
    <property type="protein sequence ID" value="KFX50280.1"/>
    <property type="molecule type" value="Genomic_DNA"/>
</dbReference>
<dbReference type="HOGENOM" id="CLU_2135210_0_0_1"/>